<dbReference type="InterPro" id="IPR001173">
    <property type="entry name" value="Glyco_trans_2-like"/>
</dbReference>
<feature type="compositionally biased region" description="Basic residues" evidence="1">
    <location>
        <begin position="170"/>
        <end position="179"/>
    </location>
</feature>
<dbReference type="AlphaFoldDB" id="A0A4R8UZF3"/>
<dbReference type="GO" id="GO:0016740">
    <property type="term" value="F:transferase activity"/>
    <property type="evidence" value="ECO:0007669"/>
    <property type="project" value="UniProtKB-KW"/>
</dbReference>
<feature type="compositionally biased region" description="Basic and acidic residues" evidence="1">
    <location>
        <begin position="180"/>
        <end position="191"/>
    </location>
</feature>
<gene>
    <name evidence="3" type="ORF">E3O06_08960</name>
</gene>
<evidence type="ECO:0000313" key="3">
    <source>
        <dbReference type="EMBL" id="TFB73406.1"/>
    </source>
</evidence>
<reference evidence="3 4" key="1">
    <citation type="submission" date="2019-03" db="EMBL/GenBank/DDBJ databases">
        <title>Genomics of glacier-inhabiting Cryobacterium strains.</title>
        <authorList>
            <person name="Liu Q."/>
            <person name="Xin Y.-H."/>
        </authorList>
    </citation>
    <scope>NUCLEOTIDE SEQUENCE [LARGE SCALE GENOMIC DNA]</scope>
    <source>
        <strain evidence="3 4">HLT2-23</strain>
    </source>
</reference>
<comment type="caution">
    <text evidence="3">The sequence shown here is derived from an EMBL/GenBank/DDBJ whole genome shotgun (WGS) entry which is preliminary data.</text>
</comment>
<sequence>MRLCPASRASSRCPHTRWTLPTLSCGRPSCRSTTSNRGWRVSRRRRAAPTWNGCCCGSWSGHENLRLGHGPDRQRRRYRAATGISGCAARRRRAAGVRRCPVGCLPERARPARRRSGVPHERGVATRDFAVDAAGGIRLCLQCRGNGVATRLRAALPAPGSAPRAQPAARRPRSARRIRGAAEDRVAHTGRGDAAPVRSRGLARRVQPRSDGARSDRSRLGFRHRGSGCRPARVDARPPIARRVGALQRAPSRRGLAGRPEGPGRYPRTGDRGRVADRTGRPARRGTRRVARRYRSGLGWPRPCRAGSEAAGRVPAVAARGDRPAARRRDRTDRGRVAARDRRRWPVKGGPHPRRGRHQGRNDRLVTARPRGTRTSGSRRHQPPGTDSASRRRSPRLSARANQLHSKAHRVTRSPVVSVIVPAYNAAEFLGGAIDRLLDQTLAEIEIIVVDDGSTDATAVIGARAAAAHAGVHYFRLEQNGGVARARARAVAESQGEFLWFIDCDDDWAPSALEKLVATARSTGADVVVCGAEYVYPGQRRPLAAPLLNDPITGAEAFSRLLDGELTGHLWNKLFRHSLADQIEFTPARVHSDLAMVAQLFAAADRVAFIDDVLYSYVVRGGSIIRSGSRRAESLLLVEQAVTDAAITLDTRIIGSNSYGYFRLRYVLLSGLKDALTGPYDAEERAEIVAELRSRLTWRLVLLAASRRDWKRLALAGTAKLSVPLHRRLLRLAAERGAA</sequence>
<organism evidence="3 4">
    <name type="scientific">Cryobacterium glaciale</name>
    <dbReference type="NCBI Taxonomy" id="1259145"/>
    <lineage>
        <taxon>Bacteria</taxon>
        <taxon>Bacillati</taxon>
        <taxon>Actinomycetota</taxon>
        <taxon>Actinomycetes</taxon>
        <taxon>Micrococcales</taxon>
        <taxon>Microbacteriaceae</taxon>
        <taxon>Cryobacterium</taxon>
    </lineage>
</organism>
<feature type="domain" description="Glycosyltransferase 2-like" evidence="2">
    <location>
        <begin position="418"/>
        <end position="542"/>
    </location>
</feature>
<dbReference type="SUPFAM" id="SSF53448">
    <property type="entry name" value="Nucleotide-diphospho-sugar transferases"/>
    <property type="match status" value="1"/>
</dbReference>
<dbReference type="Gene3D" id="3.90.550.10">
    <property type="entry name" value="Spore Coat Polysaccharide Biosynthesis Protein SpsA, Chain A"/>
    <property type="match status" value="1"/>
</dbReference>
<dbReference type="Proteomes" id="UP000298173">
    <property type="component" value="Unassembled WGS sequence"/>
</dbReference>
<feature type="compositionally biased region" description="Basic residues" evidence="1">
    <location>
        <begin position="281"/>
        <end position="295"/>
    </location>
</feature>
<keyword evidence="4" id="KW-1185">Reference proteome</keyword>
<accession>A0A4R8UZF3</accession>
<dbReference type="CDD" id="cd00761">
    <property type="entry name" value="Glyco_tranf_GTA_type"/>
    <property type="match status" value="1"/>
</dbReference>
<dbReference type="InterPro" id="IPR050834">
    <property type="entry name" value="Glycosyltransf_2"/>
</dbReference>
<dbReference type="InterPro" id="IPR029044">
    <property type="entry name" value="Nucleotide-diphossugar_trans"/>
</dbReference>
<feature type="compositionally biased region" description="Basic and acidic residues" evidence="1">
    <location>
        <begin position="268"/>
        <end position="280"/>
    </location>
</feature>
<keyword evidence="3" id="KW-0808">Transferase</keyword>
<feature type="compositionally biased region" description="Low complexity" evidence="1">
    <location>
        <begin position="157"/>
        <end position="169"/>
    </location>
</feature>
<dbReference type="EMBL" id="SOEY01000018">
    <property type="protein sequence ID" value="TFB73406.1"/>
    <property type="molecule type" value="Genomic_DNA"/>
</dbReference>
<name>A0A4R8UZF3_9MICO</name>
<feature type="compositionally biased region" description="Basic residues" evidence="1">
    <location>
        <begin position="341"/>
        <end position="359"/>
    </location>
</feature>
<evidence type="ECO:0000256" key="1">
    <source>
        <dbReference type="SAM" id="MobiDB-lite"/>
    </source>
</evidence>
<feature type="compositionally biased region" description="Basic and acidic residues" evidence="1">
    <location>
        <begin position="320"/>
        <end position="340"/>
    </location>
</feature>
<proteinExistence type="predicted"/>
<evidence type="ECO:0000259" key="2">
    <source>
        <dbReference type="Pfam" id="PF00535"/>
    </source>
</evidence>
<dbReference type="PANTHER" id="PTHR43685:SF2">
    <property type="entry name" value="GLYCOSYLTRANSFERASE 2-LIKE DOMAIN-CONTAINING PROTEIN"/>
    <property type="match status" value="1"/>
</dbReference>
<protein>
    <submittedName>
        <fullName evidence="3">Glycosyltransferase family 2 protein</fullName>
    </submittedName>
</protein>
<dbReference type="PANTHER" id="PTHR43685">
    <property type="entry name" value="GLYCOSYLTRANSFERASE"/>
    <property type="match status" value="1"/>
</dbReference>
<evidence type="ECO:0000313" key="4">
    <source>
        <dbReference type="Proteomes" id="UP000298173"/>
    </source>
</evidence>
<feature type="compositionally biased region" description="Low complexity" evidence="1">
    <location>
        <begin position="310"/>
        <end position="319"/>
    </location>
</feature>
<dbReference type="OrthoDB" id="3171021at2"/>
<dbReference type="Pfam" id="PF00535">
    <property type="entry name" value="Glycos_transf_2"/>
    <property type="match status" value="1"/>
</dbReference>
<feature type="region of interest" description="Disordered" evidence="1">
    <location>
        <begin position="157"/>
        <end position="410"/>
    </location>
</feature>